<name>A0ABT0TSS8_9FLAO</name>
<reference evidence="3 4" key="1">
    <citation type="submission" date="2022-05" db="EMBL/GenBank/DDBJ databases">
        <title>Flavobacterium sp., isolated from activated sludge.</title>
        <authorList>
            <person name="Ran Q."/>
        </authorList>
    </citation>
    <scope>NUCLEOTIDE SEQUENCE [LARGE SCALE GENOMIC DNA]</scope>
    <source>
        <strain evidence="3 4">HXWNR70</strain>
    </source>
</reference>
<feature type="transmembrane region" description="Helical" evidence="1">
    <location>
        <begin position="12"/>
        <end position="30"/>
    </location>
</feature>
<evidence type="ECO:0000313" key="3">
    <source>
        <dbReference type="EMBL" id="MCL9810104.1"/>
    </source>
</evidence>
<evidence type="ECO:0000313" key="4">
    <source>
        <dbReference type="Proteomes" id="UP001317191"/>
    </source>
</evidence>
<keyword evidence="1" id="KW-0472">Membrane</keyword>
<sequence>MENEKKNLFKKAFAISFLFTVIGAMIKISHWEYSSIFLIIGILSTILYVVVGIYEVNSSNRISSSEKVLWTIGFIMFSFFVGLLYLISGRKNVT</sequence>
<feature type="transmembrane region" description="Helical" evidence="1">
    <location>
        <begin position="36"/>
        <end position="56"/>
    </location>
</feature>
<accession>A0ABT0TSS8</accession>
<feature type="transmembrane region" description="Helical" evidence="1">
    <location>
        <begin position="68"/>
        <end position="87"/>
    </location>
</feature>
<feature type="domain" description="Gliding motility protein GldL-like N-terminal" evidence="2">
    <location>
        <begin position="21"/>
        <end position="53"/>
    </location>
</feature>
<proteinExistence type="predicted"/>
<gene>
    <name evidence="3" type="ORF">NAT50_12130</name>
</gene>
<keyword evidence="1" id="KW-0812">Transmembrane</keyword>
<evidence type="ECO:0000256" key="1">
    <source>
        <dbReference type="SAM" id="Phobius"/>
    </source>
</evidence>
<protein>
    <recommendedName>
        <fullName evidence="2">Gliding motility protein GldL-like N-terminal domain-containing protein</fullName>
    </recommendedName>
</protein>
<dbReference type="Pfam" id="PF22827">
    <property type="entry name" value="GldL_N"/>
    <property type="match status" value="1"/>
</dbReference>
<keyword evidence="1" id="KW-1133">Transmembrane helix</keyword>
<dbReference type="Proteomes" id="UP001317191">
    <property type="component" value="Unassembled WGS sequence"/>
</dbReference>
<dbReference type="RefSeq" id="WP_250593493.1">
    <property type="nucleotide sequence ID" value="NZ_JAMLJM010000015.1"/>
</dbReference>
<dbReference type="EMBL" id="JAMLJM010000015">
    <property type="protein sequence ID" value="MCL9810104.1"/>
    <property type="molecule type" value="Genomic_DNA"/>
</dbReference>
<dbReference type="InterPro" id="IPR055087">
    <property type="entry name" value="GldL-like_N"/>
</dbReference>
<keyword evidence="4" id="KW-1185">Reference proteome</keyword>
<comment type="caution">
    <text evidence="3">The sequence shown here is derived from an EMBL/GenBank/DDBJ whole genome shotgun (WGS) entry which is preliminary data.</text>
</comment>
<evidence type="ECO:0000259" key="2">
    <source>
        <dbReference type="Pfam" id="PF22827"/>
    </source>
</evidence>
<organism evidence="3 4">
    <name type="scientific">Flavobacterium luminosum</name>
    <dbReference type="NCBI Taxonomy" id="2949086"/>
    <lineage>
        <taxon>Bacteria</taxon>
        <taxon>Pseudomonadati</taxon>
        <taxon>Bacteroidota</taxon>
        <taxon>Flavobacteriia</taxon>
        <taxon>Flavobacteriales</taxon>
        <taxon>Flavobacteriaceae</taxon>
        <taxon>Flavobacterium</taxon>
    </lineage>
</organism>